<dbReference type="InterPro" id="IPR016914">
    <property type="entry name" value="TrmL"/>
</dbReference>
<dbReference type="Gene3D" id="3.40.1280.10">
    <property type="match status" value="1"/>
</dbReference>
<keyword evidence="2 6" id="KW-0489">Methyltransferase</keyword>
<comment type="similarity">
    <text evidence="6">Belongs to the class IV-like SAM-binding methyltransferase superfamily. RNA methyltransferase TrmH family. TrmL subfamily.</text>
</comment>
<dbReference type="InterPro" id="IPR029028">
    <property type="entry name" value="Alpha/beta_knot_MTases"/>
</dbReference>
<gene>
    <name evidence="9" type="ORF">C5Q98_02025</name>
</gene>
<keyword evidence="4 6" id="KW-0949">S-adenosyl-L-methionine</keyword>
<evidence type="ECO:0000256" key="3">
    <source>
        <dbReference type="ARBA" id="ARBA00022679"/>
    </source>
</evidence>
<dbReference type="EMBL" id="CP027226">
    <property type="protein sequence ID" value="AVM42082.1"/>
    <property type="molecule type" value="Genomic_DNA"/>
</dbReference>
<dbReference type="SUPFAM" id="SSF75217">
    <property type="entry name" value="alpha/beta knot"/>
    <property type="match status" value="1"/>
</dbReference>
<dbReference type="InterPro" id="IPR029026">
    <property type="entry name" value="tRNA_m1G_MTases_N"/>
</dbReference>
<dbReference type="AlphaFoldDB" id="A0A2S0KM22"/>
<accession>A0A2S0KM22</accession>
<dbReference type="GO" id="GO:0141098">
    <property type="term" value="F:tRNA (cytidine(34)-2'-O)-methyltransferase activity"/>
    <property type="evidence" value="ECO:0007669"/>
    <property type="project" value="RHEA"/>
</dbReference>
<dbReference type="HAMAP" id="MF_01885">
    <property type="entry name" value="tRNA_methyltr_TrmL"/>
    <property type="match status" value="1"/>
</dbReference>
<keyword evidence="1 6" id="KW-0963">Cytoplasm</keyword>
<feature type="binding site" evidence="6 7">
    <location>
        <position position="109"/>
    </location>
    <ligand>
        <name>S-adenosyl-L-methionine</name>
        <dbReference type="ChEBI" id="CHEBI:59789"/>
    </ligand>
</feature>
<evidence type="ECO:0000256" key="7">
    <source>
        <dbReference type="PIRSR" id="PIRSR029256-1"/>
    </source>
</evidence>
<evidence type="ECO:0000256" key="1">
    <source>
        <dbReference type="ARBA" id="ARBA00022490"/>
    </source>
</evidence>
<dbReference type="PIRSF" id="PIRSF029256">
    <property type="entry name" value="SpoU_TrmH_prd"/>
    <property type="match status" value="1"/>
</dbReference>
<organism evidence="9 10">
    <name type="scientific">Fastidiosipila sanguinis</name>
    <dbReference type="NCBI Taxonomy" id="236753"/>
    <lineage>
        <taxon>Bacteria</taxon>
        <taxon>Bacillati</taxon>
        <taxon>Bacillota</taxon>
        <taxon>Clostridia</taxon>
        <taxon>Eubacteriales</taxon>
        <taxon>Oscillospiraceae</taxon>
        <taxon>Fastidiosipila</taxon>
    </lineage>
</organism>
<feature type="domain" description="tRNA/rRNA methyltransferase SpoU type" evidence="8">
    <location>
        <begin position="6"/>
        <end position="150"/>
    </location>
</feature>
<dbReference type="EC" id="2.1.1.207" evidence="6"/>
<keyword evidence="10" id="KW-1185">Reference proteome</keyword>
<evidence type="ECO:0000313" key="9">
    <source>
        <dbReference type="EMBL" id="AVM42082.1"/>
    </source>
</evidence>
<evidence type="ECO:0000256" key="4">
    <source>
        <dbReference type="ARBA" id="ARBA00022691"/>
    </source>
</evidence>
<dbReference type="InterPro" id="IPR001537">
    <property type="entry name" value="SpoU_MeTrfase"/>
</dbReference>
<dbReference type="GO" id="GO:0002130">
    <property type="term" value="P:wobble position ribose methylation"/>
    <property type="evidence" value="ECO:0007669"/>
    <property type="project" value="TreeGrafter"/>
</dbReference>
<evidence type="ECO:0000313" key="10">
    <source>
        <dbReference type="Proteomes" id="UP000237947"/>
    </source>
</evidence>
<reference evidence="10" key="1">
    <citation type="submission" date="2018-02" db="EMBL/GenBank/DDBJ databases">
        <authorList>
            <person name="Holder M.E."/>
            <person name="Ajami N.J."/>
            <person name="Petrosino J.F."/>
        </authorList>
    </citation>
    <scope>NUCLEOTIDE SEQUENCE [LARGE SCALE GENOMIC DNA]</scope>
    <source>
        <strain evidence="10">CCUG 47711</strain>
    </source>
</reference>
<comment type="caution">
    <text evidence="6">Lacks conserved residue(s) required for the propagation of feature annotation.</text>
</comment>
<evidence type="ECO:0000256" key="5">
    <source>
        <dbReference type="ARBA" id="ARBA00022694"/>
    </source>
</evidence>
<dbReference type="PANTHER" id="PTHR42971:SF1">
    <property type="entry name" value="TRNA (CYTIDINE(34)-2'-O)-METHYLTRANSFERASE"/>
    <property type="match status" value="1"/>
</dbReference>
<comment type="catalytic activity">
    <reaction evidence="6">
        <text>5-carboxymethylaminomethyluridine(34) in tRNA(Leu) + S-adenosyl-L-methionine = 5-carboxymethylaminomethyl-2'-O-methyluridine(34) in tRNA(Leu) + S-adenosyl-L-homocysteine + H(+)</text>
        <dbReference type="Rhea" id="RHEA:43088"/>
        <dbReference type="Rhea" id="RHEA-COMP:10333"/>
        <dbReference type="Rhea" id="RHEA-COMP:10334"/>
        <dbReference type="ChEBI" id="CHEBI:15378"/>
        <dbReference type="ChEBI" id="CHEBI:57856"/>
        <dbReference type="ChEBI" id="CHEBI:59789"/>
        <dbReference type="ChEBI" id="CHEBI:74508"/>
        <dbReference type="ChEBI" id="CHEBI:74511"/>
        <dbReference type="EC" id="2.1.1.207"/>
    </reaction>
</comment>
<comment type="catalytic activity">
    <reaction evidence="6">
        <text>cytidine(34) in tRNA + S-adenosyl-L-methionine = 2'-O-methylcytidine(34) in tRNA + S-adenosyl-L-homocysteine + H(+)</text>
        <dbReference type="Rhea" id="RHEA:43084"/>
        <dbReference type="Rhea" id="RHEA-COMP:10331"/>
        <dbReference type="Rhea" id="RHEA-COMP:10332"/>
        <dbReference type="ChEBI" id="CHEBI:15378"/>
        <dbReference type="ChEBI" id="CHEBI:57856"/>
        <dbReference type="ChEBI" id="CHEBI:59789"/>
        <dbReference type="ChEBI" id="CHEBI:74495"/>
        <dbReference type="ChEBI" id="CHEBI:82748"/>
        <dbReference type="EC" id="2.1.1.207"/>
    </reaction>
</comment>
<comment type="subcellular location">
    <subcellularLocation>
        <location evidence="6">Cytoplasm</location>
    </subcellularLocation>
</comment>
<dbReference type="Pfam" id="PF00588">
    <property type="entry name" value="SpoU_methylase"/>
    <property type="match status" value="1"/>
</dbReference>
<name>A0A2S0KM22_9FIRM</name>
<dbReference type="PANTHER" id="PTHR42971">
    <property type="entry name" value="TRNA (CYTIDINE(34)-2'-O)-METHYLTRANSFERASE"/>
    <property type="match status" value="1"/>
</dbReference>
<protein>
    <recommendedName>
        <fullName evidence="6">Putative tRNA (cytidine(34)-2'-O)-methyltransferase</fullName>
        <ecNumber evidence="6">2.1.1.207</ecNumber>
    </recommendedName>
    <alternativeName>
        <fullName evidence="6">tRNA (cytidine/uridine-2'-O-)-methyltransferase</fullName>
    </alternativeName>
</protein>
<dbReference type="GO" id="GO:0141102">
    <property type="term" value="F:tRNA (5-carboxymethylaminomethyluridine(34)-2'-O)-methyltransferase activity"/>
    <property type="evidence" value="ECO:0007669"/>
    <property type="project" value="RHEA"/>
</dbReference>
<dbReference type="GO" id="GO:0003723">
    <property type="term" value="F:RNA binding"/>
    <property type="evidence" value="ECO:0007669"/>
    <property type="project" value="InterPro"/>
</dbReference>
<dbReference type="RefSeq" id="WP_106012068.1">
    <property type="nucleotide sequence ID" value="NZ_CP027226.1"/>
</dbReference>
<dbReference type="KEGG" id="fsa:C5Q98_02025"/>
<dbReference type="GO" id="GO:0005737">
    <property type="term" value="C:cytoplasm"/>
    <property type="evidence" value="ECO:0007669"/>
    <property type="project" value="UniProtKB-SubCell"/>
</dbReference>
<dbReference type="Proteomes" id="UP000237947">
    <property type="component" value="Chromosome"/>
</dbReference>
<keyword evidence="5 6" id="KW-0819">tRNA processing</keyword>
<sequence>MKHKNIIVLVNPDIPYNTGNIGRTCVIANAELHLVKPLGFSLDDKYIKRAGMDYWQDIELTVWESLDEFSKFLEEKVESNEYQAIYCTTKAKKNIGELKIDRPAIIILGSESAGLPEDWMALHPDRCYRIPMSEHYRSLNLSNSEAIVLYEVLRQQGYPELH</sequence>
<feature type="binding site" evidence="6 7">
    <location>
        <position position="130"/>
    </location>
    <ligand>
        <name>S-adenosyl-L-methionine</name>
        <dbReference type="ChEBI" id="CHEBI:59789"/>
    </ligand>
</feature>
<keyword evidence="3 6" id="KW-0808">Transferase</keyword>
<comment type="function">
    <text evidence="6">Could methylate the ribose at the nucleotide 34 wobble position in tRNA.</text>
</comment>
<dbReference type="OrthoDB" id="9789043at2"/>
<evidence type="ECO:0000256" key="6">
    <source>
        <dbReference type="HAMAP-Rule" id="MF_01885"/>
    </source>
</evidence>
<evidence type="ECO:0000256" key="2">
    <source>
        <dbReference type="ARBA" id="ARBA00022603"/>
    </source>
</evidence>
<evidence type="ECO:0000259" key="8">
    <source>
        <dbReference type="Pfam" id="PF00588"/>
    </source>
</evidence>
<proteinExistence type="inferred from homology"/>
<feature type="binding site" evidence="6 7">
    <location>
        <position position="138"/>
    </location>
    <ligand>
        <name>S-adenosyl-L-methionine</name>
        <dbReference type="ChEBI" id="CHEBI:59789"/>
    </ligand>
</feature>
<dbReference type="CDD" id="cd18094">
    <property type="entry name" value="SpoU-like_TrmL"/>
    <property type="match status" value="1"/>
</dbReference>